<dbReference type="GO" id="GO:0006412">
    <property type="term" value="P:translation"/>
    <property type="evidence" value="ECO:0007669"/>
    <property type="project" value="InterPro"/>
</dbReference>
<dbReference type="InterPro" id="IPR013025">
    <property type="entry name" value="Ribosomal_uL23-like"/>
</dbReference>
<evidence type="ECO:0000256" key="5">
    <source>
        <dbReference type="SAM" id="MobiDB-lite"/>
    </source>
</evidence>
<gene>
    <name evidence="6" type="ORF">A3A71_02620</name>
</gene>
<dbReference type="GO" id="GO:0005840">
    <property type="term" value="C:ribosome"/>
    <property type="evidence" value="ECO:0007669"/>
    <property type="project" value="UniProtKB-KW"/>
</dbReference>
<evidence type="ECO:0000256" key="3">
    <source>
        <dbReference type="ARBA" id="ARBA00023274"/>
    </source>
</evidence>
<protein>
    <recommendedName>
        <fullName evidence="4">50S ribosomal protein L23</fullName>
    </recommendedName>
</protein>
<accession>A0A1F5EC05</accession>
<feature type="compositionally biased region" description="Basic and acidic residues" evidence="5">
    <location>
        <begin position="90"/>
        <end position="100"/>
    </location>
</feature>
<keyword evidence="3" id="KW-0687">Ribonucleoprotein</keyword>
<name>A0A1F5EC05_9BACT</name>
<evidence type="ECO:0000256" key="1">
    <source>
        <dbReference type="ARBA" id="ARBA00006700"/>
    </source>
</evidence>
<dbReference type="STRING" id="1797471.A3A71_02620"/>
<dbReference type="GO" id="GO:0003735">
    <property type="term" value="F:structural constituent of ribosome"/>
    <property type="evidence" value="ECO:0007669"/>
    <property type="project" value="InterPro"/>
</dbReference>
<dbReference type="InterPro" id="IPR012678">
    <property type="entry name" value="Ribosomal_uL23/eL15/eS24_sf"/>
</dbReference>
<dbReference type="EMBL" id="MEZX01000002">
    <property type="protein sequence ID" value="OGD64915.1"/>
    <property type="molecule type" value="Genomic_DNA"/>
</dbReference>
<dbReference type="Gene3D" id="3.30.70.330">
    <property type="match status" value="1"/>
</dbReference>
<comment type="similarity">
    <text evidence="1">Belongs to the universal ribosomal protein uL23 family.</text>
</comment>
<dbReference type="Proteomes" id="UP000177481">
    <property type="component" value="Unassembled WGS sequence"/>
</dbReference>
<evidence type="ECO:0000256" key="2">
    <source>
        <dbReference type="ARBA" id="ARBA00022980"/>
    </source>
</evidence>
<sequence>MAIIKPLLTEKSATFTGSGLYVFQIEPGTSKPSIKSQLKQLFNVDATSVRVVNLPAKKVSFKRHIGTRARRSHAYVQLASKQHLPGFELPKPKEEKKESK</sequence>
<evidence type="ECO:0000313" key="7">
    <source>
        <dbReference type="Proteomes" id="UP000177481"/>
    </source>
</evidence>
<organism evidence="6 7">
    <name type="scientific">Candidatus Berkelbacteria bacterium RIFCSPLOWO2_01_FULL_50_28</name>
    <dbReference type="NCBI Taxonomy" id="1797471"/>
    <lineage>
        <taxon>Bacteria</taxon>
        <taxon>Candidatus Berkelbacteria</taxon>
    </lineage>
</organism>
<proteinExistence type="inferred from homology"/>
<keyword evidence="2 6" id="KW-0689">Ribosomal protein</keyword>
<dbReference type="AlphaFoldDB" id="A0A1F5EC05"/>
<comment type="caution">
    <text evidence="6">The sequence shown here is derived from an EMBL/GenBank/DDBJ whole genome shotgun (WGS) entry which is preliminary data.</text>
</comment>
<evidence type="ECO:0000256" key="4">
    <source>
        <dbReference type="ARBA" id="ARBA00035481"/>
    </source>
</evidence>
<dbReference type="Pfam" id="PF00276">
    <property type="entry name" value="Ribosomal_L23"/>
    <property type="match status" value="1"/>
</dbReference>
<dbReference type="InterPro" id="IPR012677">
    <property type="entry name" value="Nucleotide-bd_a/b_plait_sf"/>
</dbReference>
<evidence type="ECO:0000313" key="6">
    <source>
        <dbReference type="EMBL" id="OGD64915.1"/>
    </source>
</evidence>
<dbReference type="SUPFAM" id="SSF54189">
    <property type="entry name" value="Ribosomal proteins S24e, L23 and L15e"/>
    <property type="match status" value="1"/>
</dbReference>
<dbReference type="GO" id="GO:1990904">
    <property type="term" value="C:ribonucleoprotein complex"/>
    <property type="evidence" value="ECO:0007669"/>
    <property type="project" value="UniProtKB-KW"/>
</dbReference>
<reference evidence="6 7" key="1">
    <citation type="journal article" date="2016" name="Nat. Commun.">
        <title>Thousands of microbial genomes shed light on interconnected biogeochemical processes in an aquifer system.</title>
        <authorList>
            <person name="Anantharaman K."/>
            <person name="Brown C.T."/>
            <person name="Hug L.A."/>
            <person name="Sharon I."/>
            <person name="Castelle C.J."/>
            <person name="Probst A.J."/>
            <person name="Thomas B.C."/>
            <person name="Singh A."/>
            <person name="Wilkins M.J."/>
            <person name="Karaoz U."/>
            <person name="Brodie E.L."/>
            <person name="Williams K.H."/>
            <person name="Hubbard S.S."/>
            <person name="Banfield J.F."/>
        </authorList>
    </citation>
    <scope>NUCLEOTIDE SEQUENCE [LARGE SCALE GENOMIC DNA]</scope>
</reference>
<feature type="region of interest" description="Disordered" evidence="5">
    <location>
        <begin position="79"/>
        <end position="100"/>
    </location>
</feature>